<evidence type="ECO:0000313" key="2">
    <source>
        <dbReference type="EMBL" id="GBQ01260.1"/>
    </source>
</evidence>
<feature type="compositionally biased region" description="Low complexity" evidence="1">
    <location>
        <begin position="47"/>
        <end position="60"/>
    </location>
</feature>
<organism evidence="2 3">
    <name type="scientific">Streptomyces spongiicola</name>
    <dbReference type="NCBI Taxonomy" id="1690221"/>
    <lineage>
        <taxon>Bacteria</taxon>
        <taxon>Bacillati</taxon>
        <taxon>Actinomycetota</taxon>
        <taxon>Actinomycetes</taxon>
        <taxon>Kitasatosporales</taxon>
        <taxon>Streptomycetaceae</taxon>
        <taxon>Streptomyces</taxon>
    </lineage>
</organism>
<feature type="compositionally biased region" description="Low complexity" evidence="1">
    <location>
        <begin position="89"/>
        <end position="111"/>
    </location>
</feature>
<dbReference type="AlphaFoldDB" id="A0A388SZT2"/>
<name>A0A388SZT2_9ACTN</name>
<evidence type="ECO:0008006" key="4">
    <source>
        <dbReference type="Google" id="ProtNLM"/>
    </source>
</evidence>
<reference evidence="2 3" key="1">
    <citation type="submission" date="2018-07" db="EMBL/GenBank/DDBJ databases">
        <title>Whole Genome Shotgun Sequence of Streptomyces spongiicola strain 531S.</title>
        <authorList>
            <person name="Dohra H."/>
            <person name="Kodani S."/>
        </authorList>
    </citation>
    <scope>NUCLEOTIDE SEQUENCE [LARGE SCALE GENOMIC DNA]</scope>
    <source>
        <strain evidence="2 3">531S</strain>
    </source>
</reference>
<protein>
    <recommendedName>
        <fullName evidence="4">Lipoprotein LpqB beta-propeller domain-containing protein</fullName>
    </recommendedName>
</protein>
<evidence type="ECO:0000256" key="1">
    <source>
        <dbReference type="SAM" id="MobiDB-lite"/>
    </source>
</evidence>
<evidence type="ECO:0000313" key="3">
    <source>
        <dbReference type="Proteomes" id="UP000265354"/>
    </source>
</evidence>
<feature type="region of interest" description="Disordered" evidence="1">
    <location>
        <begin position="82"/>
        <end position="111"/>
    </location>
</feature>
<dbReference type="EMBL" id="BGZL01000006">
    <property type="protein sequence ID" value="GBQ01260.1"/>
    <property type="molecule type" value="Genomic_DNA"/>
</dbReference>
<sequence length="469" mass="48314">MAVATSGRSGREPLPGGGHPEGGTAPDRAVREGGLRGRAGVRKGPADGRNAPAGGPRGRAGATLVSAVLGSALLVSAGLGCSPADRSGPAQPTAAPVSSSSAPARPTPVRAACRTPLPESWRAALDAGEFRAPRGQRAVLTEVGPRARWTVVQLSDGQSRRAAVVEDAEAPRTLLTFADPVEHQLLAADVSADGRWTAFAVLEGRTLDSPWSLYVQDAEGGMRRLARSAVPGPLPQPVVRDGAVFWAQGTGRGRATIFTSPVRPPGSGDTAPAPRALHSGVIEAPFAAGGLLAWREASADGRSTKLSALSFATLRPAGLPGPVAALRDLRSPASDGTTWAWVEDGADSADSADGADGAGGGDPRLVVWRQGQPAPVARLSGAPAAEGLDQLRISGELITWRTPEAAYALDLRSSAYTRITPRYGYAQARAGALAVAYHKDRAKGPDARTVIQVVRADRLPRLPTPRDCG</sequence>
<comment type="caution">
    <text evidence="2">The sequence shown here is derived from an EMBL/GenBank/DDBJ whole genome shotgun (WGS) entry which is preliminary data.</text>
</comment>
<feature type="region of interest" description="Disordered" evidence="1">
    <location>
        <begin position="1"/>
        <end position="60"/>
    </location>
</feature>
<accession>A0A388SZT2</accession>
<dbReference type="Proteomes" id="UP000265354">
    <property type="component" value="Unassembled WGS sequence"/>
</dbReference>
<gene>
    <name evidence="2" type="ORF">SSP531S_26930</name>
</gene>
<proteinExistence type="predicted"/>